<evidence type="ECO:0000256" key="4">
    <source>
        <dbReference type="ARBA" id="ARBA00022692"/>
    </source>
</evidence>
<keyword evidence="4 7" id="KW-0812">Transmembrane</keyword>
<dbReference type="GO" id="GO:0008381">
    <property type="term" value="F:mechanosensitive monoatomic ion channel activity"/>
    <property type="evidence" value="ECO:0007669"/>
    <property type="project" value="InterPro"/>
</dbReference>
<organism evidence="10 11">
    <name type="scientific">Candidatus Nitronauta litoralis</name>
    <dbReference type="NCBI Taxonomy" id="2705533"/>
    <lineage>
        <taxon>Bacteria</taxon>
        <taxon>Pseudomonadati</taxon>
        <taxon>Nitrospinota/Tectimicrobiota group</taxon>
        <taxon>Nitrospinota</taxon>
        <taxon>Nitrospinia</taxon>
        <taxon>Nitrospinales</taxon>
        <taxon>Nitrospinaceae</taxon>
        <taxon>Candidatus Nitronauta</taxon>
    </lineage>
</organism>
<dbReference type="GO" id="GO:0005886">
    <property type="term" value="C:plasma membrane"/>
    <property type="evidence" value="ECO:0007669"/>
    <property type="project" value="UniProtKB-SubCell"/>
</dbReference>
<dbReference type="PANTHER" id="PTHR30221">
    <property type="entry name" value="SMALL-CONDUCTANCE MECHANOSENSITIVE CHANNEL"/>
    <property type="match status" value="1"/>
</dbReference>
<comment type="subcellular location">
    <subcellularLocation>
        <location evidence="1">Cell membrane</location>
        <topology evidence="1">Multi-pass membrane protein</topology>
    </subcellularLocation>
</comment>
<dbReference type="InterPro" id="IPR010920">
    <property type="entry name" value="LSM_dom_sf"/>
</dbReference>
<reference evidence="10 11" key="1">
    <citation type="submission" date="2020-02" db="EMBL/GenBank/DDBJ databases">
        <title>Genomic and physiological characterization of two novel Nitrospinaceae genera.</title>
        <authorList>
            <person name="Mueller A.J."/>
            <person name="Jung M.-Y."/>
            <person name="Strachan C.R."/>
            <person name="Herbold C.W."/>
            <person name="Kirkegaard R.H."/>
            <person name="Daims H."/>
        </authorList>
    </citation>
    <scope>NUCLEOTIDE SEQUENCE [LARGE SCALE GENOMIC DNA]</scope>
    <source>
        <strain evidence="10">EB</strain>
    </source>
</reference>
<evidence type="ECO:0000256" key="3">
    <source>
        <dbReference type="ARBA" id="ARBA00022475"/>
    </source>
</evidence>
<dbReference type="InterPro" id="IPR006685">
    <property type="entry name" value="MscS_channel_2nd"/>
</dbReference>
<dbReference type="Gene3D" id="3.30.70.100">
    <property type="match status" value="1"/>
</dbReference>
<dbReference type="PANTHER" id="PTHR30221:SF1">
    <property type="entry name" value="SMALL-CONDUCTANCE MECHANOSENSITIVE CHANNEL"/>
    <property type="match status" value="1"/>
</dbReference>
<keyword evidence="3" id="KW-1003">Cell membrane</keyword>
<evidence type="ECO:0000313" key="10">
    <source>
        <dbReference type="EMBL" id="QPJ63675.1"/>
    </source>
</evidence>
<dbReference type="Pfam" id="PF00924">
    <property type="entry name" value="MS_channel_2nd"/>
    <property type="match status" value="1"/>
</dbReference>
<accession>A0A7T0G1R4</accession>
<comment type="similarity">
    <text evidence="2">Belongs to the MscS (TC 1.A.23) family.</text>
</comment>
<dbReference type="EMBL" id="CP048685">
    <property type="protein sequence ID" value="QPJ63675.1"/>
    <property type="molecule type" value="Genomic_DNA"/>
</dbReference>
<gene>
    <name evidence="10" type="ORF">G3M70_01755</name>
</gene>
<dbReference type="Gene3D" id="2.30.30.60">
    <property type="match status" value="1"/>
</dbReference>
<dbReference type="AlphaFoldDB" id="A0A7T0G1R4"/>
<evidence type="ECO:0000259" key="8">
    <source>
        <dbReference type="Pfam" id="PF00924"/>
    </source>
</evidence>
<feature type="domain" description="Mechanosensitive ion channel MscS" evidence="8">
    <location>
        <begin position="89"/>
        <end position="156"/>
    </location>
</feature>
<dbReference type="SUPFAM" id="SSF82861">
    <property type="entry name" value="Mechanosensitive channel protein MscS (YggB), transmembrane region"/>
    <property type="match status" value="1"/>
</dbReference>
<feature type="transmembrane region" description="Helical" evidence="7">
    <location>
        <begin position="6"/>
        <end position="24"/>
    </location>
</feature>
<protein>
    <submittedName>
        <fullName evidence="10">Mechanosensitive ion channel</fullName>
    </submittedName>
</protein>
<evidence type="ECO:0000256" key="1">
    <source>
        <dbReference type="ARBA" id="ARBA00004651"/>
    </source>
</evidence>
<dbReference type="Pfam" id="PF21082">
    <property type="entry name" value="MS_channel_3rd"/>
    <property type="match status" value="1"/>
</dbReference>
<proteinExistence type="inferred from homology"/>
<dbReference type="SUPFAM" id="SSF82689">
    <property type="entry name" value="Mechanosensitive channel protein MscS (YggB), C-terminal domain"/>
    <property type="match status" value="1"/>
</dbReference>
<evidence type="ECO:0000256" key="7">
    <source>
        <dbReference type="SAM" id="Phobius"/>
    </source>
</evidence>
<evidence type="ECO:0000259" key="9">
    <source>
        <dbReference type="Pfam" id="PF21082"/>
    </source>
</evidence>
<dbReference type="SUPFAM" id="SSF50182">
    <property type="entry name" value="Sm-like ribonucleoproteins"/>
    <property type="match status" value="1"/>
</dbReference>
<dbReference type="InterPro" id="IPR011014">
    <property type="entry name" value="MscS_channel_TM-2"/>
</dbReference>
<keyword evidence="6 7" id="KW-0472">Membrane</keyword>
<dbReference type="KEGG" id="nli:G3M70_01755"/>
<dbReference type="InterPro" id="IPR011066">
    <property type="entry name" value="MscS_channel_C_sf"/>
</dbReference>
<dbReference type="Gene3D" id="1.10.287.1260">
    <property type="match status" value="1"/>
</dbReference>
<feature type="transmembrane region" description="Helical" evidence="7">
    <location>
        <begin position="44"/>
        <end position="67"/>
    </location>
</feature>
<evidence type="ECO:0000313" key="11">
    <source>
        <dbReference type="Proteomes" id="UP000594688"/>
    </source>
</evidence>
<feature type="transmembrane region" description="Helical" evidence="7">
    <location>
        <begin position="73"/>
        <end position="101"/>
    </location>
</feature>
<evidence type="ECO:0000256" key="6">
    <source>
        <dbReference type="ARBA" id="ARBA00023136"/>
    </source>
</evidence>
<dbReference type="InterPro" id="IPR049278">
    <property type="entry name" value="MS_channel_C"/>
</dbReference>
<dbReference type="InterPro" id="IPR023408">
    <property type="entry name" value="MscS_beta-dom_sf"/>
</dbReference>
<evidence type="ECO:0000256" key="5">
    <source>
        <dbReference type="ARBA" id="ARBA00022989"/>
    </source>
</evidence>
<dbReference type="InterPro" id="IPR045275">
    <property type="entry name" value="MscS_archaea/bacteria_type"/>
</dbReference>
<evidence type="ECO:0000256" key="2">
    <source>
        <dbReference type="ARBA" id="ARBA00008017"/>
    </source>
</evidence>
<keyword evidence="5 7" id="KW-1133">Transmembrane helix</keyword>
<name>A0A7T0G1R4_9BACT</name>
<dbReference type="Proteomes" id="UP000594688">
    <property type="component" value="Chromosome"/>
</dbReference>
<sequence>MNFLPSFILAILTCFIGMKIIKWAMQLLEASCKKKEMEPSLQGFILSVSTLLLKLFLLISVAGTLGIETTSFVAIIGAAGLAIGLAFQNTLGNFAASFLILTFKPFKTGDLVELGGHLGVVDEIQMFCTVLTTPNGKTIILPNGPIANGTIVNLSRLAIKRVDLTFGIGYSDNIEEAKNSLQRVIDGDSRILKDPGSTVAVSSLGDSSVNFVFRVWVKTDDYWDVYFAMQEQVKLELDRNKISIPFPQRDVHVFQMS</sequence>
<feature type="domain" description="Mechanosensitive ion channel MscS C-terminal" evidence="9">
    <location>
        <begin position="162"/>
        <end position="244"/>
    </location>
</feature>